<organism evidence="3 4">
    <name type="scientific">Mucilaginibacter rubeus</name>
    <dbReference type="NCBI Taxonomy" id="2027860"/>
    <lineage>
        <taxon>Bacteria</taxon>
        <taxon>Pseudomonadati</taxon>
        <taxon>Bacteroidota</taxon>
        <taxon>Sphingobacteriia</taxon>
        <taxon>Sphingobacteriales</taxon>
        <taxon>Sphingobacteriaceae</taxon>
        <taxon>Mucilaginibacter</taxon>
    </lineage>
</organism>
<evidence type="ECO:0000259" key="1">
    <source>
        <dbReference type="Pfam" id="PF15607"/>
    </source>
</evidence>
<keyword evidence="4" id="KW-1185">Reference proteome</keyword>
<dbReference type="InterPro" id="IPR022385">
    <property type="entry name" value="Rhs_assc_core"/>
</dbReference>
<proteinExistence type="predicted"/>
<gene>
    <name evidence="3" type="ORF">DEO27_003435</name>
</gene>
<feature type="domain" description="Bacterial toxin 44" evidence="1">
    <location>
        <begin position="1044"/>
        <end position="1159"/>
    </location>
</feature>
<dbReference type="PANTHER" id="PTHR32305">
    <property type="match status" value="1"/>
</dbReference>
<dbReference type="PANTHER" id="PTHR32305:SF15">
    <property type="entry name" value="PROTEIN RHSA-RELATED"/>
    <property type="match status" value="1"/>
</dbReference>
<name>A0A5C1HTE9_9SPHI</name>
<reference evidence="3" key="1">
    <citation type="submission" date="2019-08" db="EMBL/GenBank/DDBJ databases">
        <title>Comparative genome analysis confer to the adaptation heavy metal polluted environment.</title>
        <authorList>
            <person name="Li Y."/>
        </authorList>
    </citation>
    <scope>NUCLEOTIDE SEQUENCE [LARGE SCALE GENOMIC DNA]</scope>
    <source>
        <strain evidence="3">P1</strain>
    </source>
</reference>
<dbReference type="NCBIfam" id="TIGR03696">
    <property type="entry name" value="Rhs_assc_core"/>
    <property type="match status" value="1"/>
</dbReference>
<evidence type="ECO:0000259" key="2">
    <source>
        <dbReference type="Pfam" id="PF20041"/>
    </source>
</evidence>
<feature type="domain" description="DUF6443" evidence="2">
    <location>
        <begin position="105"/>
        <end position="231"/>
    </location>
</feature>
<dbReference type="Pfam" id="PF20041">
    <property type="entry name" value="DUF6443"/>
    <property type="match status" value="1"/>
</dbReference>
<dbReference type="OrthoDB" id="1191296at2"/>
<sequence length="1163" mass="128650">MQIRSYSNQSISGKLFMAILLILISQGVKAQYIPSPAQLGVPATTPGNYYNETSITLSTGFSATATTTNSYSYFIQTSCVPLGISLSQNQNYILTSVPREAGIDPAGNNTNCKLMQTVQYFDGLGRLLQTVQVKGSPTSKDIVQPVTYDQFGREAKKYLPYAITNGTSNGSYKSDALTLNAGQDQFYKSPPAGVSVIPYPSESTGYEASPLNRISEQGAPGQPWQLSTSGITGSGHTIQMTYGSNVTADNVIQWVVNTSGTGASGTSNYGANQLYKTATTDENGNSTIEFTDKKGHVVCKKAQSGAASYLATYYIYDDYDKLAYVIPPLPAGTAYPTSFTEADAIFKNYTYGYHYDLRNRLIEKKIPGKDWEYMVYNKLDQVVATQDGVQRSKSTQEWSFTKYDQFGRVAYSGIYQYPGSTAGTSYRAALQSTVDGQTALWETQQTTGTGYPGTAWPQANILRYLVLNYYDNYNFPNKPYSPVVSNTLTNPTGLPTATKTATLLPDGTYGSMLWTVNFYDDRGRLVQTDKQHYLGGEASLNTSNYDEIDNIYNFNDQIKTTMRHHYVANAQALLVTTNYQYDHMGRKVQTSEAISSGLSQAPLPTIISQLDYNEIGQLNTKHLHSTNNASSFLQDISYIYNERGWLSQINDPLVAPTTNKLFSEKLNYNLVQFGAQAQFNGNIAEQQYNAGVSGNQHVSYSYDNLNRLKTGISTAGFSETISNYDNLGNIIGLTRTAPNAASLTYNYTGNQLQLVTNNGVAFRSYPAYDPNGNASSDGQGNTILYNMLNLPRSIASKNLSYTYSASGEKLRKNSNGAITEYINGIQYKADGTIDFVQTEEGRANRSGTNFVYEYTLTDHLGNNRVTFDQNNGKVGEDDYYPFGLNVHRQLNGGNKYLYNNKELQDELNQYDYGARFYDPVVARWTSVDPLAEKFRRWSTYNYGDDNPIRNIDPDGMGTTSVHVDKYGTVLSNHPEDGDNHVYEHDKAKTKADVEKNYSAKNTGAGGKDIGELGGKINASNIIKNLLDKNIPIAKDIINPFTFKTLVQKGGDWDFKNSNSNRSTIFDVAERFKQNGGSETQFQFGKLSMSAEDFGNFHYGAVGTQLYFGSDYRLLHEAGLAQIADGTSRIEWSGHMGTRPPYGDDPKDQEWIKIGIAYGKENNK</sequence>
<dbReference type="InterPro" id="IPR045619">
    <property type="entry name" value="DUF6443"/>
</dbReference>
<dbReference type="AlphaFoldDB" id="A0A5C1HTE9"/>
<protein>
    <submittedName>
        <fullName evidence="3">RHS repeat-associated core domain-containing protein</fullName>
    </submittedName>
</protein>
<dbReference type="EMBL" id="CP043450">
    <property type="protein sequence ID" value="QEM09106.1"/>
    <property type="molecule type" value="Genomic_DNA"/>
</dbReference>
<dbReference type="Pfam" id="PF15607">
    <property type="entry name" value="Ntox44"/>
    <property type="match status" value="1"/>
</dbReference>
<dbReference type="InterPro" id="IPR050708">
    <property type="entry name" value="T6SS_VgrG/RHS"/>
</dbReference>
<dbReference type="RefSeq" id="WP_112569753.1">
    <property type="nucleotide sequence ID" value="NZ_CP043450.1"/>
</dbReference>
<accession>A0A5C1HTE9</accession>
<evidence type="ECO:0000313" key="4">
    <source>
        <dbReference type="Proteomes" id="UP000251402"/>
    </source>
</evidence>
<dbReference type="InterPro" id="IPR028946">
    <property type="entry name" value="Ntox44"/>
</dbReference>
<dbReference type="Proteomes" id="UP000251402">
    <property type="component" value="Chromosome"/>
</dbReference>
<dbReference type="KEGG" id="mrub:DEO27_003435"/>
<dbReference type="Gene3D" id="2.180.10.10">
    <property type="entry name" value="RHS repeat-associated core"/>
    <property type="match status" value="1"/>
</dbReference>
<evidence type="ECO:0000313" key="3">
    <source>
        <dbReference type="EMBL" id="QEM09106.1"/>
    </source>
</evidence>